<dbReference type="RefSeq" id="WP_265997831.1">
    <property type="nucleotide sequence ID" value="NZ_JAPJDN010000012.1"/>
</dbReference>
<evidence type="ECO:0000256" key="1">
    <source>
        <dbReference type="SAM" id="MobiDB-lite"/>
    </source>
</evidence>
<accession>A0ABT3SGF4</accession>
<evidence type="ECO:0000313" key="3">
    <source>
        <dbReference type="Proteomes" id="UP001300745"/>
    </source>
</evidence>
<feature type="region of interest" description="Disordered" evidence="1">
    <location>
        <begin position="282"/>
        <end position="375"/>
    </location>
</feature>
<feature type="region of interest" description="Disordered" evidence="1">
    <location>
        <begin position="549"/>
        <end position="589"/>
    </location>
</feature>
<reference evidence="2 3" key="1">
    <citation type="submission" date="2022-11" db="EMBL/GenBank/DDBJ databases">
        <title>Mycobacterium sp. nov.</title>
        <authorList>
            <person name="Papic B."/>
            <person name="Spicic S."/>
            <person name="Duvnjak S."/>
        </authorList>
    </citation>
    <scope>NUCLEOTIDE SEQUENCE [LARGE SCALE GENOMIC DNA]</scope>
    <source>
        <strain evidence="2 3">CVI_P4</strain>
    </source>
</reference>
<feature type="compositionally biased region" description="Gly residues" evidence="1">
    <location>
        <begin position="442"/>
        <end position="460"/>
    </location>
</feature>
<dbReference type="Gene3D" id="1.20.1260.20">
    <property type="entry name" value="PPE superfamily"/>
    <property type="match status" value="1"/>
</dbReference>
<feature type="compositionally biased region" description="Low complexity" evidence="1">
    <location>
        <begin position="312"/>
        <end position="336"/>
    </location>
</feature>
<comment type="caution">
    <text evidence="2">The sequence shown here is derived from an EMBL/GenBank/DDBJ whole genome shotgun (WGS) entry which is preliminary data.</text>
</comment>
<feature type="region of interest" description="Disordered" evidence="1">
    <location>
        <begin position="442"/>
        <end position="472"/>
    </location>
</feature>
<sequence>MSLYVNDAGLAGVAGQLAAQAQCLAALAATPPVHSALAVDEVSTSASARLTEHGAVMASRAADAAEVMRSAAMAVQEMAAAYGQMDRDNATTMSLQAGAGAGVTPAFTPAVTTNLAVPDVSIVAAPFRDGEISAAMMEGGSSQAGSAFVSSCQRYGAAFSSSSAAARAAQAAVDESLRGQAGPRLSAALQRFAAWADRMSSHTDTVAMAAGGHGQRFDTAHQDTPRTQAFTSKKRELTNAQLLNQRYAGAYSGVVTKLQSELASLHSQAGFASANYHIGELPAAPPPPPPVAPVVEPTGPGGKPANDPATSPGDDPATRRAAAAAGEDADSATGSGEDLAAVGESGLDGLGPDGAPLTDPALAGVPGQGDPMSQAAPMAAMLPSLLAGVLGGTLGAVASVPSQIGQQIQSVASQAGQAMEGLTKGLSEPDLGKLDASGFDGGSLGDFTGGGGGGVGGGGDTEPAAGPLPAASGGMLAAGAPGGATGPIRGASPAAGIAPAAAAGMGGGMPMMMPPMAGVGGQGGGARAVKDPDKNIHLPGEANAEMVKGEVQRRETAVADDPIGEKKRAAAAAPSTVTSRRRIELPKDQ</sequence>
<keyword evidence="3" id="KW-1185">Reference proteome</keyword>
<gene>
    <name evidence="2" type="ORF">ORI27_16090</name>
</gene>
<organism evidence="2 3">
    <name type="scientific">Mycobacterium pinniadriaticum</name>
    <dbReference type="NCBI Taxonomy" id="2994102"/>
    <lineage>
        <taxon>Bacteria</taxon>
        <taxon>Bacillati</taxon>
        <taxon>Actinomycetota</taxon>
        <taxon>Actinomycetes</taxon>
        <taxon>Mycobacteriales</taxon>
        <taxon>Mycobacteriaceae</taxon>
        <taxon>Mycobacterium</taxon>
    </lineage>
</organism>
<feature type="compositionally biased region" description="Pro residues" evidence="1">
    <location>
        <begin position="283"/>
        <end position="292"/>
    </location>
</feature>
<name>A0ABT3SGF4_9MYCO</name>
<dbReference type="InterPro" id="IPR038332">
    <property type="entry name" value="PPE_sf"/>
</dbReference>
<feature type="compositionally biased region" description="Basic and acidic residues" evidence="1">
    <location>
        <begin position="549"/>
        <end position="568"/>
    </location>
</feature>
<dbReference type="EMBL" id="JAPJDO010000012">
    <property type="protein sequence ID" value="MCX2938229.1"/>
    <property type="molecule type" value="Genomic_DNA"/>
</dbReference>
<dbReference type="Proteomes" id="UP001300745">
    <property type="component" value="Unassembled WGS sequence"/>
</dbReference>
<evidence type="ECO:0000313" key="2">
    <source>
        <dbReference type="EMBL" id="MCX2938229.1"/>
    </source>
</evidence>
<proteinExistence type="predicted"/>
<feature type="compositionally biased region" description="Low complexity" evidence="1">
    <location>
        <begin position="461"/>
        <end position="472"/>
    </location>
</feature>
<protein>
    <submittedName>
        <fullName evidence="2">PE domain-containing protein</fullName>
    </submittedName>
</protein>